<evidence type="ECO:0000313" key="3">
    <source>
        <dbReference type="Proteomes" id="UP000002283"/>
    </source>
</evidence>
<dbReference type="AlphaFoldDB" id="A2S6H3"/>
<name>A2S6H3_BURM9</name>
<dbReference type="GeneID" id="92980653"/>
<dbReference type="Proteomes" id="UP000002283">
    <property type="component" value="Chromosome I"/>
</dbReference>
<reference evidence="2 3" key="1">
    <citation type="submission" date="2007-01" db="EMBL/GenBank/DDBJ databases">
        <authorList>
            <person name="DeShazer D."/>
            <person name="Woods D.E."/>
            <person name="Nierman W.C."/>
        </authorList>
    </citation>
    <scope>NUCLEOTIDE SEQUENCE [LARGE SCALE GENOMIC DNA]</scope>
    <source>
        <strain evidence="2 3">NCTC 10229</strain>
    </source>
</reference>
<organism evidence="2 3">
    <name type="scientific">Burkholderia mallei (strain NCTC 10229)</name>
    <dbReference type="NCBI Taxonomy" id="412022"/>
    <lineage>
        <taxon>Bacteria</taxon>
        <taxon>Pseudomonadati</taxon>
        <taxon>Pseudomonadota</taxon>
        <taxon>Betaproteobacteria</taxon>
        <taxon>Burkholderiales</taxon>
        <taxon>Burkholderiaceae</taxon>
        <taxon>Burkholderia</taxon>
        <taxon>pseudomallei group</taxon>
    </lineage>
</organism>
<dbReference type="HOGENOM" id="CLU_2895332_0_0_4"/>
<evidence type="ECO:0000313" key="2">
    <source>
        <dbReference type="EMBL" id="ABN02775.1"/>
    </source>
</evidence>
<accession>A2S6H3</accession>
<dbReference type="RefSeq" id="WP_004195853.1">
    <property type="nucleotide sequence ID" value="NC_008836.1"/>
</dbReference>
<dbReference type="EMBL" id="CP000546">
    <property type="protein sequence ID" value="ABN02775.1"/>
    <property type="molecule type" value="Genomic_DNA"/>
</dbReference>
<sequence length="64" mass="7112">MPMPRDARKQHRRRIAEPVPLSPPQCLELRAAVRVASARRMARQATSLSLGVSSRDAVRTHATP</sequence>
<gene>
    <name evidence="2" type="ordered locus">BMA10229_A1561</name>
</gene>
<dbReference type="KEGG" id="bml:BMA10229_A1561"/>
<proteinExistence type="predicted"/>
<protein>
    <submittedName>
        <fullName evidence="2">Uncharacterized protein</fullName>
    </submittedName>
</protein>
<evidence type="ECO:0000256" key="1">
    <source>
        <dbReference type="SAM" id="MobiDB-lite"/>
    </source>
</evidence>
<feature type="region of interest" description="Disordered" evidence="1">
    <location>
        <begin position="44"/>
        <end position="64"/>
    </location>
</feature>